<dbReference type="Proteomes" id="UP000295788">
    <property type="component" value="Unassembled WGS sequence"/>
</dbReference>
<keyword evidence="1" id="KW-0472">Membrane</keyword>
<accession>A0A4V2UT26</accession>
<keyword evidence="3" id="KW-1185">Reference proteome</keyword>
<protein>
    <submittedName>
        <fullName evidence="2">Uncharacterized protein</fullName>
    </submittedName>
</protein>
<sequence>MKGIRLTKVREGNWVHITVKVGMSILWIWLLLLLKERLVLEDM</sequence>
<keyword evidence="1" id="KW-1133">Transmembrane helix</keyword>
<feature type="transmembrane region" description="Helical" evidence="1">
    <location>
        <begin position="14"/>
        <end position="34"/>
    </location>
</feature>
<proteinExistence type="predicted"/>
<evidence type="ECO:0000313" key="3">
    <source>
        <dbReference type="Proteomes" id="UP000295788"/>
    </source>
</evidence>
<reference evidence="2 3" key="1">
    <citation type="submission" date="2019-03" db="EMBL/GenBank/DDBJ databases">
        <title>Genomic Encyclopedia of Type Strains, Phase IV (KMG-IV): sequencing the most valuable type-strain genomes for metagenomic binning, comparative biology and taxonomic classification.</title>
        <authorList>
            <person name="Goeker M."/>
        </authorList>
    </citation>
    <scope>NUCLEOTIDE SEQUENCE [LARGE SCALE GENOMIC DNA]</scope>
    <source>
        <strain evidence="2 3">DSM 23802</strain>
    </source>
</reference>
<organism evidence="2 3">
    <name type="scientific">Tepidibacillus fermentans</name>
    <dbReference type="NCBI Taxonomy" id="1281767"/>
    <lineage>
        <taxon>Bacteria</taxon>
        <taxon>Bacillati</taxon>
        <taxon>Bacillota</taxon>
        <taxon>Bacilli</taxon>
        <taxon>Bacillales</taxon>
        <taxon>Bacillaceae</taxon>
        <taxon>Tepidibacillus</taxon>
    </lineage>
</organism>
<evidence type="ECO:0000313" key="2">
    <source>
        <dbReference type="EMBL" id="TCS83774.1"/>
    </source>
</evidence>
<gene>
    <name evidence="2" type="ORF">EDD72_10397</name>
</gene>
<evidence type="ECO:0000256" key="1">
    <source>
        <dbReference type="SAM" id="Phobius"/>
    </source>
</evidence>
<keyword evidence="1" id="KW-0812">Transmembrane</keyword>
<comment type="caution">
    <text evidence="2">The sequence shown here is derived from an EMBL/GenBank/DDBJ whole genome shotgun (WGS) entry which is preliminary data.</text>
</comment>
<name>A0A4V2UT26_9BACI</name>
<dbReference type="AlphaFoldDB" id="A0A4V2UT26"/>
<dbReference type="EMBL" id="SMAB01000003">
    <property type="protein sequence ID" value="TCS83774.1"/>
    <property type="molecule type" value="Genomic_DNA"/>
</dbReference>